<dbReference type="SUPFAM" id="SSF55846">
    <property type="entry name" value="N-acetylmuramoyl-L-alanine amidase-like"/>
    <property type="match status" value="1"/>
</dbReference>
<feature type="region of interest" description="Disordered" evidence="5">
    <location>
        <begin position="50"/>
        <end position="78"/>
    </location>
</feature>
<protein>
    <recommendedName>
        <fullName evidence="2">N-acetylmuramoyl-L-alanine amidase</fullName>
        <ecNumber evidence="2">3.5.1.28</ecNumber>
    </recommendedName>
</protein>
<dbReference type="InterPro" id="IPR051206">
    <property type="entry name" value="NAMLAA_amidase_2"/>
</dbReference>
<dbReference type="PANTHER" id="PTHR30417:SF1">
    <property type="entry name" value="N-ACETYLMURAMOYL-L-ALANINE AMIDASE AMID"/>
    <property type="match status" value="1"/>
</dbReference>
<name>A0AAP5I743_9CYAN</name>
<gene>
    <name evidence="7" type="ORF">G7B40_015375</name>
</gene>
<dbReference type="Pfam" id="PF01510">
    <property type="entry name" value="Amidase_2"/>
    <property type="match status" value="1"/>
</dbReference>
<reference evidence="8" key="1">
    <citation type="journal article" date="2021" name="Science">
        <title>Hunting the eagle killer: A cyanobacterial neurotoxin causes vacuolar myelinopathy.</title>
        <authorList>
            <person name="Breinlinger S."/>
            <person name="Phillips T.J."/>
            <person name="Haram B.N."/>
            <person name="Mares J."/>
            <person name="Martinez Yerena J.A."/>
            <person name="Hrouzek P."/>
            <person name="Sobotka R."/>
            <person name="Henderson W.M."/>
            <person name="Schmieder P."/>
            <person name="Williams S.M."/>
            <person name="Lauderdale J.D."/>
            <person name="Wilde H.D."/>
            <person name="Gerrin W."/>
            <person name="Kust A."/>
            <person name="Washington J.W."/>
            <person name="Wagner C."/>
            <person name="Geier B."/>
            <person name="Liebeke M."/>
            <person name="Enke H."/>
            <person name="Niedermeyer T.H.J."/>
            <person name="Wilde S.B."/>
        </authorList>
    </citation>
    <scope>NUCLEOTIDE SEQUENCE [LARGE SCALE GENOMIC DNA]</scope>
    <source>
        <strain evidence="8">Thurmond2011</strain>
    </source>
</reference>
<dbReference type="PANTHER" id="PTHR30417">
    <property type="entry name" value="N-ACETYLMURAMOYL-L-ALANINE AMIDASE AMID"/>
    <property type="match status" value="1"/>
</dbReference>
<dbReference type="Proteomes" id="UP000667802">
    <property type="component" value="Unassembled WGS sequence"/>
</dbReference>
<evidence type="ECO:0000256" key="5">
    <source>
        <dbReference type="SAM" id="MobiDB-lite"/>
    </source>
</evidence>
<evidence type="ECO:0000256" key="3">
    <source>
        <dbReference type="ARBA" id="ARBA00022801"/>
    </source>
</evidence>
<evidence type="ECO:0000256" key="4">
    <source>
        <dbReference type="ARBA" id="ARBA00023316"/>
    </source>
</evidence>
<dbReference type="CDD" id="cd06583">
    <property type="entry name" value="PGRP"/>
    <property type="match status" value="1"/>
</dbReference>
<dbReference type="GO" id="GO:0009254">
    <property type="term" value="P:peptidoglycan turnover"/>
    <property type="evidence" value="ECO:0007669"/>
    <property type="project" value="TreeGrafter"/>
</dbReference>
<keyword evidence="3" id="KW-0378">Hydrolase</keyword>
<evidence type="ECO:0000313" key="7">
    <source>
        <dbReference type="EMBL" id="MDR9895934.1"/>
    </source>
</evidence>
<dbReference type="AlphaFoldDB" id="A0AAP5I743"/>
<feature type="domain" description="N-acetylmuramoyl-L-alanine amidase" evidence="6">
    <location>
        <begin position="123"/>
        <end position="277"/>
    </location>
</feature>
<feature type="compositionally biased region" description="Polar residues" evidence="5">
    <location>
        <begin position="61"/>
        <end position="78"/>
    </location>
</feature>
<dbReference type="EC" id="3.5.1.28" evidence="2"/>
<dbReference type="InterPro" id="IPR036505">
    <property type="entry name" value="Amidase/PGRP_sf"/>
</dbReference>
<accession>A0AAP5I743</accession>
<keyword evidence="8" id="KW-1185">Reference proteome</keyword>
<sequence>MRFRVRAKSGLLFLLPLVCVIVCVLLAGTAQIKNKTVAYNTSGSETTVWNQYPNPHPNPSVELTTNNKGKPQSADFDSQISTSASKSQAVATSQINTIASVRQYRPKYKIAWANPTNYGDRFNRDVNGVAVNNQPIIVLHETDASASSVINFFQEPHQDESVQASYHTMIQLDGTVVYIVPPEKRAFGAANSEFNGSYGLEAVQTNPQLPSSVNNFAYHVSLETPPDGHMNTEPTHSSYTEAQYRSLAWLIAQSNVPDERITTHKAVDRSGQKIDPRSFDFDKFFNLLHEYRLLALDRK</sequence>
<dbReference type="SMART" id="SM00644">
    <property type="entry name" value="Ami_2"/>
    <property type="match status" value="1"/>
</dbReference>
<dbReference type="RefSeq" id="WP_208351569.1">
    <property type="nucleotide sequence ID" value="NZ_JAALHA020000006.1"/>
</dbReference>
<dbReference type="Gene3D" id="3.40.80.10">
    <property type="entry name" value="Peptidoglycan recognition protein-like"/>
    <property type="match status" value="1"/>
</dbReference>
<keyword evidence="4" id="KW-0961">Cell wall biogenesis/degradation</keyword>
<dbReference type="GO" id="GO:0071555">
    <property type="term" value="P:cell wall organization"/>
    <property type="evidence" value="ECO:0007669"/>
    <property type="project" value="UniProtKB-KW"/>
</dbReference>
<comment type="caution">
    <text evidence="7">The sequence shown here is derived from an EMBL/GenBank/DDBJ whole genome shotgun (WGS) entry which is preliminary data.</text>
</comment>
<dbReference type="GO" id="GO:0008745">
    <property type="term" value="F:N-acetylmuramoyl-L-alanine amidase activity"/>
    <property type="evidence" value="ECO:0007669"/>
    <property type="project" value="UniProtKB-EC"/>
</dbReference>
<proteinExistence type="predicted"/>
<dbReference type="InterPro" id="IPR002502">
    <property type="entry name" value="Amidase_domain"/>
</dbReference>
<dbReference type="GO" id="GO:0009253">
    <property type="term" value="P:peptidoglycan catabolic process"/>
    <property type="evidence" value="ECO:0007669"/>
    <property type="project" value="InterPro"/>
</dbReference>
<organism evidence="7 8">
    <name type="scientific">Aetokthonos hydrillicola Thurmond2011</name>
    <dbReference type="NCBI Taxonomy" id="2712845"/>
    <lineage>
        <taxon>Bacteria</taxon>
        <taxon>Bacillati</taxon>
        <taxon>Cyanobacteriota</taxon>
        <taxon>Cyanophyceae</taxon>
        <taxon>Nostocales</taxon>
        <taxon>Hapalosiphonaceae</taxon>
        <taxon>Aetokthonos</taxon>
    </lineage>
</organism>
<evidence type="ECO:0000259" key="6">
    <source>
        <dbReference type="SMART" id="SM00644"/>
    </source>
</evidence>
<evidence type="ECO:0000313" key="8">
    <source>
        <dbReference type="Proteomes" id="UP000667802"/>
    </source>
</evidence>
<comment type="catalytic activity">
    <reaction evidence="1">
        <text>Hydrolyzes the link between N-acetylmuramoyl residues and L-amino acid residues in certain cell-wall glycopeptides.</text>
        <dbReference type="EC" id="3.5.1.28"/>
    </reaction>
</comment>
<evidence type="ECO:0000256" key="1">
    <source>
        <dbReference type="ARBA" id="ARBA00001561"/>
    </source>
</evidence>
<dbReference type="EMBL" id="JAALHA020000006">
    <property type="protein sequence ID" value="MDR9895934.1"/>
    <property type="molecule type" value="Genomic_DNA"/>
</dbReference>
<evidence type="ECO:0000256" key="2">
    <source>
        <dbReference type="ARBA" id="ARBA00011901"/>
    </source>
</evidence>